<reference evidence="5" key="1">
    <citation type="submission" date="2021-01" db="EMBL/GenBank/DDBJ databases">
        <title>Adiantum capillus-veneris genome.</title>
        <authorList>
            <person name="Fang Y."/>
            <person name="Liao Q."/>
        </authorList>
    </citation>
    <scope>NUCLEOTIDE SEQUENCE</scope>
    <source>
        <strain evidence="5">H3</strain>
        <tissue evidence="5">Leaf</tissue>
    </source>
</reference>
<keyword evidence="6" id="KW-1185">Reference proteome</keyword>
<comment type="caution">
    <text evidence="5">The sequence shown here is derived from an EMBL/GenBank/DDBJ whole genome shotgun (WGS) entry which is preliminary data.</text>
</comment>
<dbReference type="SUPFAM" id="SSF51126">
    <property type="entry name" value="Pectin lyase-like"/>
    <property type="match status" value="1"/>
</dbReference>
<dbReference type="GO" id="GO:0005975">
    <property type="term" value="P:carbohydrate metabolic process"/>
    <property type="evidence" value="ECO:0007669"/>
    <property type="project" value="InterPro"/>
</dbReference>
<dbReference type="Pfam" id="PF00295">
    <property type="entry name" value="Glyco_hydro_28"/>
    <property type="match status" value="1"/>
</dbReference>
<evidence type="ECO:0000313" key="6">
    <source>
        <dbReference type="Proteomes" id="UP000886520"/>
    </source>
</evidence>
<dbReference type="InterPro" id="IPR000743">
    <property type="entry name" value="Glyco_hydro_28"/>
</dbReference>
<evidence type="ECO:0000256" key="1">
    <source>
        <dbReference type="ARBA" id="ARBA00008834"/>
    </source>
</evidence>
<proteinExistence type="inferred from homology"/>
<dbReference type="AlphaFoldDB" id="A0A9D4UYJ9"/>
<evidence type="ECO:0000256" key="3">
    <source>
        <dbReference type="ARBA" id="ARBA00023295"/>
    </source>
</evidence>
<accession>A0A9D4UYJ9</accession>
<sequence length="242" mass="27219">MKFSTRDARNLYFWLSDEFISRHSESDFGSLCSIHVVRSNNISIHHVSILGDFDTPNNDGIDIDSSNNTSIYSCNIDTGDDAICPKTNDGPVHNLTVSRCWIRTKSCGVKLGSASTSDFYGLRFNWINITESHRGIGLQLRDSGNIYDVIFSNFNIMTRYYDQSWWGRAEPIYVTSCPRSPATVVGSIYNLQRFTNYTGGLLDYRPGCQGLVDHQNSEIAPATIPESIEFVDFSLFYQTSLG</sequence>
<organism evidence="5 6">
    <name type="scientific">Adiantum capillus-veneris</name>
    <name type="common">Maidenhair fern</name>
    <dbReference type="NCBI Taxonomy" id="13818"/>
    <lineage>
        <taxon>Eukaryota</taxon>
        <taxon>Viridiplantae</taxon>
        <taxon>Streptophyta</taxon>
        <taxon>Embryophyta</taxon>
        <taxon>Tracheophyta</taxon>
        <taxon>Polypodiopsida</taxon>
        <taxon>Polypodiidae</taxon>
        <taxon>Polypodiales</taxon>
        <taxon>Pteridineae</taxon>
        <taxon>Pteridaceae</taxon>
        <taxon>Vittarioideae</taxon>
        <taxon>Adiantum</taxon>
    </lineage>
</organism>
<evidence type="ECO:0008006" key="7">
    <source>
        <dbReference type="Google" id="ProtNLM"/>
    </source>
</evidence>
<gene>
    <name evidence="5" type="ORF">GOP47_0008428</name>
</gene>
<protein>
    <recommendedName>
        <fullName evidence="7">Polygalacturonase</fullName>
    </recommendedName>
</protein>
<dbReference type="InterPro" id="IPR011050">
    <property type="entry name" value="Pectin_lyase_fold/virulence"/>
</dbReference>
<dbReference type="InterPro" id="IPR012334">
    <property type="entry name" value="Pectin_lyas_fold"/>
</dbReference>
<evidence type="ECO:0000313" key="5">
    <source>
        <dbReference type="EMBL" id="KAI5076363.1"/>
    </source>
</evidence>
<evidence type="ECO:0000256" key="4">
    <source>
        <dbReference type="RuleBase" id="RU361169"/>
    </source>
</evidence>
<dbReference type="PANTHER" id="PTHR31339">
    <property type="entry name" value="PECTIN LYASE-RELATED"/>
    <property type="match status" value="1"/>
</dbReference>
<dbReference type="Proteomes" id="UP000886520">
    <property type="component" value="Chromosome 8"/>
</dbReference>
<dbReference type="PANTHER" id="PTHR31339:SF0">
    <property type="entry name" value="PECTIN LYASE-LIKE SUPERFAMILY PROTEIN"/>
    <property type="match status" value="1"/>
</dbReference>
<keyword evidence="3 4" id="KW-0326">Glycosidase</keyword>
<dbReference type="EMBL" id="JABFUD020000008">
    <property type="protein sequence ID" value="KAI5076363.1"/>
    <property type="molecule type" value="Genomic_DNA"/>
</dbReference>
<name>A0A9D4UYJ9_ADICA</name>
<keyword evidence="2 4" id="KW-0378">Hydrolase</keyword>
<comment type="similarity">
    <text evidence="1 4">Belongs to the glycosyl hydrolase 28 family.</text>
</comment>
<evidence type="ECO:0000256" key="2">
    <source>
        <dbReference type="ARBA" id="ARBA00022801"/>
    </source>
</evidence>
<dbReference type="OrthoDB" id="187139at2759"/>
<dbReference type="Gene3D" id="2.160.20.10">
    <property type="entry name" value="Single-stranded right-handed beta-helix, Pectin lyase-like"/>
    <property type="match status" value="1"/>
</dbReference>
<dbReference type="GO" id="GO:0004650">
    <property type="term" value="F:polygalacturonase activity"/>
    <property type="evidence" value="ECO:0007669"/>
    <property type="project" value="InterPro"/>
</dbReference>
<dbReference type="InterPro" id="IPR051801">
    <property type="entry name" value="GH28_Enzymes"/>
</dbReference>